<dbReference type="PANTHER" id="PTHR35458">
    <property type="entry name" value="SLR0755 PROTEIN"/>
    <property type="match status" value="1"/>
</dbReference>
<protein>
    <recommendedName>
        <fullName evidence="1">NYN domain-containing protein</fullName>
    </recommendedName>
</protein>
<dbReference type="AlphaFoldDB" id="A0A2M7RKS8"/>
<evidence type="ECO:0000313" key="3">
    <source>
        <dbReference type="Proteomes" id="UP000230779"/>
    </source>
</evidence>
<dbReference type="Pfam" id="PF01936">
    <property type="entry name" value="NYN"/>
    <property type="match status" value="1"/>
</dbReference>
<dbReference type="PANTHER" id="PTHR35458:SF8">
    <property type="entry name" value="SLR0650 PROTEIN"/>
    <property type="match status" value="1"/>
</dbReference>
<dbReference type="GO" id="GO:0004540">
    <property type="term" value="F:RNA nuclease activity"/>
    <property type="evidence" value="ECO:0007669"/>
    <property type="project" value="InterPro"/>
</dbReference>
<reference evidence="2 3" key="1">
    <citation type="submission" date="2017-09" db="EMBL/GenBank/DDBJ databases">
        <title>Depth-based differentiation of microbial function through sediment-hosted aquifers and enrichment of novel symbionts in the deep terrestrial subsurface.</title>
        <authorList>
            <person name="Probst A.J."/>
            <person name="Ladd B."/>
            <person name="Jarett J.K."/>
            <person name="Geller-Mcgrath D.E."/>
            <person name="Sieber C.M."/>
            <person name="Emerson J.B."/>
            <person name="Anantharaman K."/>
            <person name="Thomas B.C."/>
            <person name="Malmstrom R."/>
            <person name="Stieglmeier M."/>
            <person name="Klingl A."/>
            <person name="Woyke T."/>
            <person name="Ryan C.M."/>
            <person name="Banfield J.F."/>
        </authorList>
    </citation>
    <scope>NUCLEOTIDE SEQUENCE [LARGE SCALE GENOMIC DNA]</scope>
    <source>
        <strain evidence="2">CG_4_10_14_0_8_um_filter_42_10</strain>
    </source>
</reference>
<evidence type="ECO:0000259" key="1">
    <source>
        <dbReference type="Pfam" id="PF01936"/>
    </source>
</evidence>
<sequence length="193" mass="21947">MTTKHKEQRVGVFVDVQNMYHTAKHLYSANVNFGKILEVAVGERRLIRALAYVVRSQSMEEEVFFEALYNQGFELKIKDLQVFIGGAKKGDWDVGIAMDIMRLSSKLDVVVLVSGDGDFTELLKHVKSFGCRTEVIAFAKSASALLIQEADNFIDLSKYKEKFLFIKTRRTVPLNTDNKKIKRGPRIVRKNNG</sequence>
<organism evidence="2 3">
    <name type="scientific">Candidatus Kerfeldbacteria bacterium CG_4_10_14_0_8_um_filter_42_10</name>
    <dbReference type="NCBI Taxonomy" id="2014248"/>
    <lineage>
        <taxon>Bacteria</taxon>
        <taxon>Candidatus Kerfeldiibacteriota</taxon>
    </lineage>
</organism>
<dbReference type="Gene3D" id="3.40.50.1010">
    <property type="entry name" value="5'-nuclease"/>
    <property type="match status" value="1"/>
</dbReference>
<feature type="domain" description="NYN" evidence="1">
    <location>
        <begin position="9"/>
        <end position="156"/>
    </location>
</feature>
<evidence type="ECO:0000313" key="2">
    <source>
        <dbReference type="EMBL" id="PIY97071.1"/>
    </source>
</evidence>
<dbReference type="CDD" id="cd10911">
    <property type="entry name" value="PIN_LabA"/>
    <property type="match status" value="1"/>
</dbReference>
<dbReference type="Proteomes" id="UP000230779">
    <property type="component" value="Unassembled WGS sequence"/>
</dbReference>
<dbReference type="InterPro" id="IPR021139">
    <property type="entry name" value="NYN"/>
</dbReference>
<accession>A0A2M7RKS8</accession>
<comment type="caution">
    <text evidence="2">The sequence shown here is derived from an EMBL/GenBank/DDBJ whole genome shotgun (WGS) entry which is preliminary data.</text>
</comment>
<dbReference type="InterPro" id="IPR047140">
    <property type="entry name" value="LabA"/>
</dbReference>
<proteinExistence type="predicted"/>
<gene>
    <name evidence="2" type="ORF">COY66_01550</name>
</gene>
<dbReference type="EMBL" id="PFMD01000018">
    <property type="protein sequence ID" value="PIY97071.1"/>
    <property type="molecule type" value="Genomic_DNA"/>
</dbReference>
<name>A0A2M7RKS8_9BACT</name>